<dbReference type="Gene3D" id="3.90.182.10">
    <property type="entry name" value="Toxin - Anthrax Protective Antigen,domain 1"/>
    <property type="match status" value="2"/>
</dbReference>
<evidence type="ECO:0000313" key="4">
    <source>
        <dbReference type="EMBL" id="ADG73856.1"/>
    </source>
</evidence>
<keyword evidence="5" id="KW-1185">Reference proteome</keyword>
<feature type="region of interest" description="Disordered" evidence="1">
    <location>
        <begin position="53"/>
        <end position="99"/>
    </location>
</feature>
<dbReference type="SMART" id="SM00758">
    <property type="entry name" value="PA14"/>
    <property type="match status" value="2"/>
</dbReference>
<dbReference type="Gene3D" id="2.180.10.10">
    <property type="entry name" value="RHS repeat-associated core"/>
    <property type="match status" value="1"/>
</dbReference>
<name>D5UKN8_CELFN</name>
<keyword evidence="2" id="KW-0732">Signal</keyword>
<dbReference type="Proteomes" id="UP000000849">
    <property type="component" value="Chromosome"/>
</dbReference>
<dbReference type="Pfam" id="PF05593">
    <property type="entry name" value="RHS_repeat"/>
    <property type="match status" value="1"/>
</dbReference>
<evidence type="ECO:0000259" key="3">
    <source>
        <dbReference type="PROSITE" id="PS51820"/>
    </source>
</evidence>
<dbReference type="InterPro" id="IPR050708">
    <property type="entry name" value="T6SS_VgrG/RHS"/>
</dbReference>
<reference evidence="4 5" key="1">
    <citation type="journal article" date="2010" name="Stand. Genomic Sci.">
        <title>Complete genome sequence of Cellulomonas flavigena type strain (134).</title>
        <authorList>
            <person name="Abt B."/>
            <person name="Foster B."/>
            <person name="Lapidus A."/>
            <person name="Clum A."/>
            <person name="Sun H."/>
            <person name="Pukall R."/>
            <person name="Lucas S."/>
            <person name="Glavina Del Rio T."/>
            <person name="Nolan M."/>
            <person name="Tice H."/>
            <person name="Cheng J.F."/>
            <person name="Pitluck S."/>
            <person name="Liolios K."/>
            <person name="Ivanova N."/>
            <person name="Mavromatis K."/>
            <person name="Ovchinnikova G."/>
            <person name="Pati A."/>
            <person name="Goodwin L."/>
            <person name="Chen A."/>
            <person name="Palaniappan K."/>
            <person name="Land M."/>
            <person name="Hauser L."/>
            <person name="Chang Y.J."/>
            <person name="Jeffries C.D."/>
            <person name="Rohde M."/>
            <person name="Goker M."/>
            <person name="Woyke T."/>
            <person name="Bristow J."/>
            <person name="Eisen J.A."/>
            <person name="Markowitz V."/>
            <person name="Hugenholtz P."/>
            <person name="Kyrpides N.C."/>
            <person name="Klenk H.P."/>
        </authorList>
    </citation>
    <scope>NUCLEOTIDE SEQUENCE [LARGE SCALE GENOMIC DNA]</scope>
    <source>
        <strain evidence="5">ATCC 482 / DSM 20109 / BCRC 11376 / JCM 18109 / NBRC 3775 / NCIMB 8073 / NRS 134</strain>
    </source>
</reference>
<dbReference type="InterPro" id="IPR037524">
    <property type="entry name" value="PA14/GLEYA"/>
</dbReference>
<dbReference type="STRING" id="446466.Cfla_0948"/>
<dbReference type="Pfam" id="PF07691">
    <property type="entry name" value="PA14"/>
    <property type="match status" value="2"/>
</dbReference>
<feature type="signal peptide" evidence="2">
    <location>
        <begin position="1"/>
        <end position="33"/>
    </location>
</feature>
<dbReference type="KEGG" id="cfl:Cfla_0948"/>
<feature type="domain" description="PA14" evidence="3">
    <location>
        <begin position="748"/>
        <end position="896"/>
    </location>
</feature>
<dbReference type="OrthoDB" id="3751446at2"/>
<feature type="chain" id="PRO_5003077570" evidence="2">
    <location>
        <begin position="34"/>
        <end position="2215"/>
    </location>
</feature>
<organism evidence="4 5">
    <name type="scientific">Cellulomonas flavigena (strain ATCC 482 / DSM 20109 / BCRC 11376 / JCM 18109 / NBRC 3775 / NCIMB 8073 / NRS 134)</name>
    <dbReference type="NCBI Taxonomy" id="446466"/>
    <lineage>
        <taxon>Bacteria</taxon>
        <taxon>Bacillati</taxon>
        <taxon>Actinomycetota</taxon>
        <taxon>Actinomycetes</taxon>
        <taxon>Micrococcales</taxon>
        <taxon>Cellulomonadaceae</taxon>
        <taxon>Cellulomonas</taxon>
    </lineage>
</organism>
<evidence type="ECO:0000256" key="2">
    <source>
        <dbReference type="SAM" id="SignalP"/>
    </source>
</evidence>
<dbReference type="PROSITE" id="PS51820">
    <property type="entry name" value="PA14"/>
    <property type="match status" value="2"/>
</dbReference>
<dbReference type="SUPFAM" id="SSF56988">
    <property type="entry name" value="Anthrax protective antigen"/>
    <property type="match status" value="2"/>
</dbReference>
<proteinExistence type="predicted"/>
<feature type="domain" description="PA14" evidence="3">
    <location>
        <begin position="1276"/>
        <end position="1416"/>
    </location>
</feature>
<dbReference type="PANTHER" id="PTHR32305:SF15">
    <property type="entry name" value="PROTEIN RHSA-RELATED"/>
    <property type="match status" value="1"/>
</dbReference>
<dbReference type="InterPro" id="IPR006530">
    <property type="entry name" value="YD"/>
</dbReference>
<evidence type="ECO:0000256" key="1">
    <source>
        <dbReference type="SAM" id="MobiDB-lite"/>
    </source>
</evidence>
<evidence type="ECO:0000313" key="5">
    <source>
        <dbReference type="Proteomes" id="UP000000849"/>
    </source>
</evidence>
<feature type="region of interest" description="Disordered" evidence="1">
    <location>
        <begin position="1604"/>
        <end position="1632"/>
    </location>
</feature>
<sequence length="2215" mass="232077">MNVALTRSRVGTTVLVAAVAFGLVAADIRPAEAAPRDTAAAAAAAVEKVELHPEQNAPVTSEPAPALTGPVPEGDFDAPTLAAPKPEPTLSTKDADDVDGFDEASSTVVDRSEFEEVLANEDGTYTTRISSEPLNARSLGGAWAAPSTTVGDAGGGVGVVSQHPLRPRFAPRADAESVLTVHRGRVTVGFGLEGAGASKQRRSKNEVRYPDVFRDTDLVYEVERGAVKEILLLKKVPTSAPSWTWRLTGKGYTPHATEDGSIELLDAAGELALVIPPAVMFDSSGKQGVREPAEVNVPMTLSGDEASGWTITLAPDHRWLTDRARVYPVSVDPSTIVGNDDVWSFKSDGTITRDGYSRIGNPNDSGTSAWRTILHYDISRFFGKQIIDSEVYAELRGGTPNAHPANLYWASDMKFAAAGPHLSGSSGHFGTSVWFEGDQLARHWSNWVNTRDNRPYLMIVGNEAHRTYSYKKFETVVEVTWVDFPTPAGPIAEAPPNGGRAGLAPRIGAHANVPQDTGVSRWIFRVSTNPNIDAQAPVWISPSVGQNWVDIPPNILQPNTRYYWKADLWSTWDGHLGTSTQRGSATWSFTTDAFPDLKQATATPANGSMTASLTPTLAVQPAPDPNGDAFTYQFRIASGADAATGTVVTSGWQASPTWTVPEGALRDGGVYTWTVLTKSAYATSPIPWASKLTVNRRLAESGPAPVEVVGPVTVNLANGNVGLRFDSPTVSALGGPMGLSFSYNSQLVRQRGLTGQYYDVRPVGGASPSYDFATAKPVLTRLDPQLSFAWGLESPAPAVPNDYFMVRWKGFITPPTAGSWTFGVVQDDGARVRIGSATVLDRWTPQSGGPNWGSAVSLTTAPTPIQVDFFEQGGAATFQLWARTPSGQEVVVPASWLTPTVEALPAGWSASSALAGDAGDYVSVTVDGNAAILTDATGTTHTYTRTSAGGFTPPTGEYGVLALSTTGQVSLTEEDGTVHTFGTNGRIESVTNAANSLKPAAPVMEYWTGTGQLKAVKDPVSGRAVLFFYAGQDAPAGLTGGANGKACAAPPTGFAETPAGMLCRIVYPGDTAGSFGDTTSLLYDSSGRLSRIVDPGAEVTDFGYGATGELSTIVTPLVNDWIARFGQPTTDAHRVQIEYSGGKASRVVLPAADGVTATGRQAATFTYASAGTTHVDRTGIDSPPAGHARTVTYDDAYRQLTDRSATGLTASQEWNHKDQVLSSTDAAGRMSTTLYDAHDRPTDSYGPAPAACFGADRRPLASCPVVPAHTSTAYDEGMRGLSVQYFTNGHLGGQPAAFALGLDAAGSISRNWGTEAPATGVPGNVPFSLRATGYIQLPSTGTYLFRTEADDAVRIWVDDLLLLDNWTIGTMTVQKALTAGPHRIRVDYANTGGPGSLSVMWQPPGASAAVALPASVLSPDFGLVTSTTVDDAVPAGEDATKVARTRTVTTYSEPWLGLPTQVVEDADGLKLATTTTYEARGTGYLRRTGRFLPAATAAAGGAPTVAAHAALGTTYAYYGATEGLTEAVCGVPAGTVQGGMLKSTTEPTPAKGSAVVAFFVYDRWGRVAGTKESGQGWTCTTYDARGRAVKTVYPAVGDVPARTVSVNPAVQGDPRATQTHDTAAPGSSKLTTSTTDLLGRAATYVDVWGVRTTTEHDAASRPSKLTTVVGSRTFVARMEYDADGRVARVRDGDKVVAEPVYDTGGDLASVGYPGGTGNAGNGSSLTIGRDPAGAVTRLGWSFPGGASLSDAVVRSQSGRILGGTLTDGSVQERSSYWYDGAGRLVRATIPRHDLSYSFAGTGGCGANVRAGLNGNRTASTDVLDGGTPTTVRSCFDNADRLTSTTVTGAPAGATAVASTVPAASITYDAGGSTTVLADQVFGYDAAGRHTSTSTADGTVVVYGRDASDRIVERTQTVAGTTSTQRYGFTGPGDSPDLVLDGTGALVARTVTLPGGLLVTVPVTGGSSWAYPNVHGDLIVTTDGAGARIGARASYDPFGQPIDPATGRIGTTTADDAVPDTLPGDGDNAWVGQHQKLYEHAGALAAIEMGARVYLAGLGRFLSVDPVEGGVDNAYVYPTDPINSFDLDGNRSLRSWVRSAKQSVRQQVMMQRNVSLGGGRYLVMRKGRPGIHWNNHASRVEWDKHNGWHYNPKGGGHVRLRDAARALGRVTGSVLATGGRAALGAVGTVGRGAVFWVPVVLPQDVLNRFRSPVQMA</sequence>
<dbReference type="PANTHER" id="PTHR32305">
    <property type="match status" value="1"/>
</dbReference>
<dbReference type="InterPro" id="IPR011658">
    <property type="entry name" value="PA14_dom"/>
</dbReference>
<dbReference type="HOGENOM" id="CLU_000577_0_0_11"/>
<gene>
    <name evidence="4" type="ordered locus">Cfla_0948</name>
</gene>
<protein>
    <submittedName>
        <fullName evidence="4">YD repeat protein</fullName>
    </submittedName>
</protein>
<dbReference type="NCBIfam" id="TIGR01643">
    <property type="entry name" value="YD_repeat_2x"/>
    <property type="match status" value="1"/>
</dbReference>
<dbReference type="InterPro" id="IPR031325">
    <property type="entry name" value="RHS_repeat"/>
</dbReference>
<dbReference type="eggNOG" id="COG3209">
    <property type="taxonomic scope" value="Bacteria"/>
</dbReference>
<accession>D5UKN8</accession>
<dbReference type="EMBL" id="CP001964">
    <property type="protein sequence ID" value="ADG73856.1"/>
    <property type="molecule type" value="Genomic_DNA"/>
</dbReference>
<dbReference type="RefSeq" id="WP_013116190.1">
    <property type="nucleotide sequence ID" value="NC_014151.1"/>
</dbReference>